<dbReference type="PANTHER" id="PTHR30543">
    <property type="entry name" value="CHROMATE REDUCTASE"/>
    <property type="match status" value="1"/>
</dbReference>
<dbReference type="STRING" id="549386.SAMN02927923_03659"/>
<evidence type="ECO:0000313" key="2">
    <source>
        <dbReference type="EMBL" id="SCZ04860.1"/>
    </source>
</evidence>
<name>A0A1G5KXR1_9HYPH</name>
<dbReference type="OrthoDB" id="9812295at2"/>
<proteinExistence type="predicted"/>
<evidence type="ECO:0000313" key="3">
    <source>
        <dbReference type="Proteomes" id="UP000199569"/>
    </source>
</evidence>
<dbReference type="GO" id="GO:0010181">
    <property type="term" value="F:FMN binding"/>
    <property type="evidence" value="ECO:0007669"/>
    <property type="project" value="TreeGrafter"/>
</dbReference>
<gene>
    <name evidence="2" type="ORF">SAMN02927923_03659</name>
</gene>
<dbReference type="EMBL" id="FMVJ01000012">
    <property type="protein sequence ID" value="SCZ04860.1"/>
    <property type="molecule type" value="Genomic_DNA"/>
</dbReference>
<dbReference type="SUPFAM" id="SSF52218">
    <property type="entry name" value="Flavoproteins"/>
    <property type="match status" value="1"/>
</dbReference>
<protein>
    <submittedName>
        <fullName evidence="2">NAD(P)H-dependent FMN reductase</fullName>
    </submittedName>
</protein>
<feature type="domain" description="NADPH-dependent FMN reductase-like" evidence="1">
    <location>
        <begin position="4"/>
        <end position="143"/>
    </location>
</feature>
<organism evidence="2 3">
    <name type="scientific">Microvirga guangxiensis</name>
    <dbReference type="NCBI Taxonomy" id="549386"/>
    <lineage>
        <taxon>Bacteria</taxon>
        <taxon>Pseudomonadati</taxon>
        <taxon>Pseudomonadota</taxon>
        <taxon>Alphaproteobacteria</taxon>
        <taxon>Hyphomicrobiales</taxon>
        <taxon>Methylobacteriaceae</taxon>
        <taxon>Microvirga</taxon>
    </lineage>
</organism>
<keyword evidence="3" id="KW-1185">Reference proteome</keyword>
<evidence type="ECO:0000259" key="1">
    <source>
        <dbReference type="Pfam" id="PF03358"/>
    </source>
</evidence>
<accession>A0A1G5KXR1</accession>
<dbReference type="RefSeq" id="WP_091137802.1">
    <property type="nucleotide sequence ID" value="NZ_FMVJ01000012.1"/>
</dbReference>
<dbReference type="InterPro" id="IPR029039">
    <property type="entry name" value="Flavoprotein-like_sf"/>
</dbReference>
<dbReference type="AlphaFoldDB" id="A0A1G5KXR1"/>
<dbReference type="Gene3D" id="3.40.50.360">
    <property type="match status" value="1"/>
</dbReference>
<sequence length="200" mass="22161">MTLKLHTIVASTRPGRIGPGIAHWFNDFAAKHGKFDPVLVDLADFNLPIFNEPEHPRLRNYHHAHTKAWSESVAEADAFVFVTPEYNFGPPPSLLNALNYLVSEWQYTPAGFVSYGGVSGGLRAVQVTKQILTTFKVMPITEGVPMPMVFQHLENGKLNAPDIYKTSAAAMLDELHVWAEALKSTRAKHKASLERKAEAA</sequence>
<dbReference type="GO" id="GO:0016491">
    <property type="term" value="F:oxidoreductase activity"/>
    <property type="evidence" value="ECO:0007669"/>
    <property type="project" value="InterPro"/>
</dbReference>
<dbReference type="PANTHER" id="PTHR30543:SF21">
    <property type="entry name" value="NAD(P)H-DEPENDENT FMN REDUCTASE LOT6"/>
    <property type="match status" value="1"/>
</dbReference>
<dbReference type="Proteomes" id="UP000199569">
    <property type="component" value="Unassembled WGS sequence"/>
</dbReference>
<reference evidence="2 3" key="1">
    <citation type="submission" date="2016-10" db="EMBL/GenBank/DDBJ databases">
        <authorList>
            <person name="de Groot N.N."/>
        </authorList>
    </citation>
    <scope>NUCLEOTIDE SEQUENCE [LARGE SCALE GENOMIC DNA]</scope>
    <source>
        <strain evidence="2 3">CGMCC 1.7666</strain>
    </source>
</reference>
<dbReference type="GO" id="GO:0005829">
    <property type="term" value="C:cytosol"/>
    <property type="evidence" value="ECO:0007669"/>
    <property type="project" value="TreeGrafter"/>
</dbReference>
<dbReference type="Pfam" id="PF03358">
    <property type="entry name" value="FMN_red"/>
    <property type="match status" value="1"/>
</dbReference>
<dbReference type="InterPro" id="IPR005025">
    <property type="entry name" value="FMN_Rdtase-like_dom"/>
</dbReference>
<dbReference type="InterPro" id="IPR050712">
    <property type="entry name" value="NAD(P)H-dep_reductase"/>
</dbReference>